<evidence type="ECO:0000313" key="1">
    <source>
        <dbReference type="EMBL" id="CAF0962492.1"/>
    </source>
</evidence>
<dbReference type="EMBL" id="CAJOBD010003986">
    <property type="protein sequence ID" value="CAF3975417.1"/>
    <property type="molecule type" value="Genomic_DNA"/>
</dbReference>
<comment type="caution">
    <text evidence="2">The sequence shown here is derived from an EMBL/GenBank/DDBJ whole genome shotgun (WGS) entry which is preliminary data.</text>
</comment>
<name>A0A819GKA6_9BILA</name>
<dbReference type="Gene3D" id="2.170.16.10">
    <property type="entry name" value="Hedgehog/Intein (Hint) domain"/>
    <property type="match status" value="1"/>
</dbReference>
<dbReference type="SUPFAM" id="SSF51294">
    <property type="entry name" value="Hedgehog/intein (Hint) domain"/>
    <property type="match status" value="1"/>
</dbReference>
<evidence type="ECO:0000313" key="2">
    <source>
        <dbReference type="EMBL" id="CAF3887304.1"/>
    </source>
</evidence>
<dbReference type="EMBL" id="CAJOBE010003549">
    <property type="protein sequence ID" value="CAF3887304.1"/>
    <property type="molecule type" value="Genomic_DNA"/>
</dbReference>
<organism evidence="2 4">
    <name type="scientific">Rotaria sordida</name>
    <dbReference type="NCBI Taxonomy" id="392033"/>
    <lineage>
        <taxon>Eukaryota</taxon>
        <taxon>Metazoa</taxon>
        <taxon>Spiralia</taxon>
        <taxon>Gnathifera</taxon>
        <taxon>Rotifera</taxon>
        <taxon>Eurotatoria</taxon>
        <taxon>Bdelloidea</taxon>
        <taxon>Philodinida</taxon>
        <taxon>Philodinidae</taxon>
        <taxon>Rotaria</taxon>
    </lineage>
</organism>
<evidence type="ECO:0000313" key="3">
    <source>
        <dbReference type="EMBL" id="CAF3975417.1"/>
    </source>
</evidence>
<proteinExistence type="predicted"/>
<gene>
    <name evidence="2" type="ORF">FNK824_LOCUS19866</name>
    <name evidence="3" type="ORF">JBS370_LOCUS24873</name>
    <name evidence="1" type="ORF">ZHD862_LOCUS10595</name>
</gene>
<dbReference type="InterPro" id="IPR036844">
    <property type="entry name" value="Hint_dom_sf"/>
</dbReference>
<protein>
    <submittedName>
        <fullName evidence="2">Uncharacterized protein</fullName>
    </submittedName>
</protein>
<sequence>MIQHMIVLQYTCVTNRRESKYFPGRNIVITENGLMKSLSNIEIGERALVMNKENQLIYEPIEDLIHLK</sequence>
<evidence type="ECO:0000313" key="4">
    <source>
        <dbReference type="Proteomes" id="UP000663874"/>
    </source>
</evidence>
<dbReference type="EMBL" id="CAJNOT010000383">
    <property type="protein sequence ID" value="CAF0962492.1"/>
    <property type="molecule type" value="Genomic_DNA"/>
</dbReference>
<reference evidence="2" key="1">
    <citation type="submission" date="2021-02" db="EMBL/GenBank/DDBJ databases">
        <authorList>
            <person name="Nowell W R."/>
        </authorList>
    </citation>
    <scope>NUCLEOTIDE SEQUENCE</scope>
</reference>
<accession>A0A819GKA6</accession>
<dbReference type="Proteomes" id="UP000663874">
    <property type="component" value="Unassembled WGS sequence"/>
</dbReference>
<dbReference type="Proteomes" id="UP000663864">
    <property type="component" value="Unassembled WGS sequence"/>
</dbReference>
<dbReference type="Proteomes" id="UP000663836">
    <property type="component" value="Unassembled WGS sequence"/>
</dbReference>
<dbReference type="AlphaFoldDB" id="A0A819GKA6"/>